<dbReference type="Proteomes" id="UP000013243">
    <property type="component" value="Plasmid unnamed1"/>
</dbReference>
<evidence type="ECO:0000256" key="2">
    <source>
        <dbReference type="ARBA" id="ARBA00022448"/>
    </source>
</evidence>
<dbReference type="GO" id="GO:0015297">
    <property type="term" value="F:antiporter activity"/>
    <property type="evidence" value="ECO:0007669"/>
    <property type="project" value="UniProtKB-KW"/>
</dbReference>
<feature type="transmembrane region" description="Helical" evidence="10">
    <location>
        <begin position="50"/>
        <end position="73"/>
    </location>
</feature>
<feature type="transmembrane region" description="Helical" evidence="10">
    <location>
        <begin position="416"/>
        <end position="437"/>
    </location>
</feature>
<keyword evidence="8 10" id="KW-0472">Membrane</keyword>
<dbReference type="RefSeq" id="WP_046002681.1">
    <property type="nucleotide sequence ID" value="NZ_CP015231.1"/>
</dbReference>
<accession>A0A1B1A700</accession>
<dbReference type="NCBIfam" id="TIGR00797">
    <property type="entry name" value="matE"/>
    <property type="match status" value="1"/>
</dbReference>
<evidence type="ECO:0000313" key="11">
    <source>
        <dbReference type="EMBL" id="ANP42349.1"/>
    </source>
</evidence>
<keyword evidence="5 10" id="KW-0812">Transmembrane</keyword>
<name>A0A1B1A700_9RHOB</name>
<dbReference type="GeneID" id="28251436"/>
<evidence type="ECO:0000256" key="10">
    <source>
        <dbReference type="SAM" id="Phobius"/>
    </source>
</evidence>
<evidence type="ECO:0000256" key="7">
    <source>
        <dbReference type="ARBA" id="ARBA00023065"/>
    </source>
</evidence>
<geneLocation type="plasmid" evidence="11 12">
    <name>unnamed1</name>
</geneLocation>
<feature type="transmembrane region" description="Helical" evidence="10">
    <location>
        <begin position="193"/>
        <end position="214"/>
    </location>
</feature>
<feature type="transmembrane region" description="Helical" evidence="10">
    <location>
        <begin position="352"/>
        <end position="372"/>
    </location>
</feature>
<keyword evidence="6 10" id="KW-1133">Transmembrane helix</keyword>
<keyword evidence="3" id="KW-0050">Antiport</keyword>
<sequence>MPHLSPIDLGSPRLGRTLLRIALPTVGGLTINATHQGVDAYFVGQLGPEALAAVSLALPLAGVTAALGVGLGVGCATHVARALGAGTRAEAGQVASAAMGLCLLLATILAGVLWSGRGVLPDLLGAAEGVAAPAQAYLSIMAFSAALGMVQILCDFIAIGEGNARFSLLTLCLCFGLNILLDPLLIFTAGLGVSGAALATVLAQLATLMLYVWYFARQRGALRLRPSLNPAARAWLWPVLRVGLPEAGSVLLTSLAFVVMYHMAGRLEGAEGQAAMGIALRLWLMASLPVEGFCLGAQPLLSHAAGAGNLLRLSRAMFWIAGVSVSGGVLMAASGLLTPLPLVQFFTDNETVIALAVPAVCLLSMSLPAVALRHATQVLLQATLRVRLAAVLALAPLGWLLLPLLIWLVPRFGFDALALSLAAATLLTGVGAALILWRMPRPSNSGVLA</sequence>
<evidence type="ECO:0000256" key="4">
    <source>
        <dbReference type="ARBA" id="ARBA00022475"/>
    </source>
</evidence>
<evidence type="ECO:0000256" key="1">
    <source>
        <dbReference type="ARBA" id="ARBA00004429"/>
    </source>
</evidence>
<evidence type="ECO:0000256" key="3">
    <source>
        <dbReference type="ARBA" id="ARBA00022449"/>
    </source>
</evidence>
<protein>
    <recommendedName>
        <fullName evidence="9">Multidrug-efflux transporter</fullName>
    </recommendedName>
</protein>
<evidence type="ECO:0000313" key="12">
    <source>
        <dbReference type="Proteomes" id="UP000013243"/>
    </source>
</evidence>
<comment type="subcellular location">
    <subcellularLocation>
        <location evidence="1">Cell inner membrane</location>
        <topology evidence="1">Multi-pass membrane protein</topology>
    </subcellularLocation>
</comment>
<dbReference type="OrthoDB" id="7718525at2"/>
<dbReference type="EMBL" id="CP015231">
    <property type="protein sequence ID" value="ANP42349.1"/>
    <property type="molecule type" value="Genomic_DNA"/>
</dbReference>
<evidence type="ECO:0000256" key="8">
    <source>
        <dbReference type="ARBA" id="ARBA00023136"/>
    </source>
</evidence>
<evidence type="ECO:0000256" key="9">
    <source>
        <dbReference type="ARBA" id="ARBA00031636"/>
    </source>
</evidence>
<reference evidence="11 12" key="1">
    <citation type="journal article" date="2016" name="ISME J.">
        <title>Global occurrence and heterogeneity of the Roseobacter-clade species Ruegeria mobilis.</title>
        <authorList>
            <person name="Sonnenschein E."/>
            <person name="Gram L."/>
        </authorList>
    </citation>
    <scope>NUCLEOTIDE SEQUENCE [LARGE SCALE GENOMIC DNA]</scope>
    <source>
        <strain evidence="11 12">F1926</strain>
        <plasmid evidence="11 12">unnamed1</plasmid>
    </source>
</reference>
<feature type="transmembrane region" description="Helical" evidence="10">
    <location>
        <begin position="166"/>
        <end position="187"/>
    </location>
</feature>
<evidence type="ECO:0000256" key="6">
    <source>
        <dbReference type="ARBA" id="ARBA00022989"/>
    </source>
</evidence>
<keyword evidence="4" id="KW-1003">Cell membrane</keyword>
<keyword evidence="2" id="KW-0813">Transport</keyword>
<evidence type="ECO:0000256" key="5">
    <source>
        <dbReference type="ARBA" id="ARBA00022692"/>
    </source>
</evidence>
<dbReference type="KEGG" id="rmb:K529_016345"/>
<dbReference type="GO" id="GO:0042910">
    <property type="term" value="F:xenobiotic transmembrane transporter activity"/>
    <property type="evidence" value="ECO:0007669"/>
    <property type="project" value="InterPro"/>
</dbReference>
<keyword evidence="11" id="KW-0614">Plasmid</keyword>
<dbReference type="Pfam" id="PF01554">
    <property type="entry name" value="MatE"/>
    <property type="match status" value="2"/>
</dbReference>
<proteinExistence type="predicted"/>
<dbReference type="PIRSF" id="PIRSF006603">
    <property type="entry name" value="DinF"/>
    <property type="match status" value="1"/>
</dbReference>
<dbReference type="InterPro" id="IPR002528">
    <property type="entry name" value="MATE_fam"/>
</dbReference>
<gene>
    <name evidence="11" type="ORF">K529_016345</name>
</gene>
<dbReference type="InterPro" id="IPR050222">
    <property type="entry name" value="MATE_MdtK"/>
</dbReference>
<organism evidence="11 12">
    <name type="scientific">Tritonibacter mobilis F1926</name>
    <dbReference type="NCBI Taxonomy" id="1265309"/>
    <lineage>
        <taxon>Bacteria</taxon>
        <taxon>Pseudomonadati</taxon>
        <taxon>Pseudomonadota</taxon>
        <taxon>Alphaproteobacteria</taxon>
        <taxon>Rhodobacterales</taxon>
        <taxon>Paracoccaceae</taxon>
        <taxon>Tritonibacter</taxon>
    </lineage>
</organism>
<dbReference type="AlphaFoldDB" id="A0A1B1A700"/>
<dbReference type="PANTHER" id="PTHR43298">
    <property type="entry name" value="MULTIDRUG RESISTANCE PROTEIN NORM-RELATED"/>
    <property type="match status" value="1"/>
</dbReference>
<dbReference type="GO" id="GO:0005886">
    <property type="term" value="C:plasma membrane"/>
    <property type="evidence" value="ECO:0007669"/>
    <property type="project" value="UniProtKB-SubCell"/>
</dbReference>
<feature type="transmembrane region" description="Helical" evidence="10">
    <location>
        <begin position="94"/>
        <end position="114"/>
    </location>
</feature>
<feature type="transmembrane region" description="Helical" evidence="10">
    <location>
        <begin position="384"/>
        <end position="410"/>
    </location>
</feature>
<feature type="transmembrane region" description="Helical" evidence="10">
    <location>
        <begin position="134"/>
        <end position="154"/>
    </location>
</feature>
<feature type="transmembrane region" description="Helical" evidence="10">
    <location>
        <begin position="316"/>
        <end position="340"/>
    </location>
</feature>
<keyword evidence="7" id="KW-0406">Ion transport</keyword>
<dbReference type="GO" id="GO:0006811">
    <property type="term" value="P:monoatomic ion transport"/>
    <property type="evidence" value="ECO:0007669"/>
    <property type="project" value="UniProtKB-KW"/>
</dbReference>
<dbReference type="InterPro" id="IPR048279">
    <property type="entry name" value="MdtK-like"/>
</dbReference>
<dbReference type="PANTHER" id="PTHR43298:SF2">
    <property type="entry name" value="FMN_FAD EXPORTER YEEO-RELATED"/>
    <property type="match status" value="1"/>
</dbReference>